<feature type="domain" description="Phosphotyrosine protein phosphatase I" evidence="1">
    <location>
        <begin position="2"/>
        <end position="146"/>
    </location>
</feature>
<dbReference type="RefSeq" id="WP_104506895.1">
    <property type="nucleotide sequence ID" value="NZ_JACIGC010000001.1"/>
</dbReference>
<protein>
    <recommendedName>
        <fullName evidence="1">Phosphotyrosine protein phosphatase I domain-containing protein</fullName>
    </recommendedName>
</protein>
<dbReference type="OrthoDB" id="9784339at2"/>
<gene>
    <name evidence="2" type="ORF">CCR94_05585</name>
</gene>
<accession>A0A2S6NCV9</accession>
<organism evidence="2 3">
    <name type="scientific">Rhodoblastus sphagnicola</name>
    <dbReference type="NCBI Taxonomy" id="333368"/>
    <lineage>
        <taxon>Bacteria</taxon>
        <taxon>Pseudomonadati</taxon>
        <taxon>Pseudomonadota</taxon>
        <taxon>Alphaproteobacteria</taxon>
        <taxon>Hyphomicrobiales</taxon>
        <taxon>Rhodoblastaceae</taxon>
        <taxon>Rhodoblastus</taxon>
    </lineage>
</organism>
<dbReference type="EMBL" id="NHSJ01000039">
    <property type="protein sequence ID" value="PPQ32439.1"/>
    <property type="molecule type" value="Genomic_DNA"/>
</dbReference>
<name>A0A2S6NCV9_9HYPH</name>
<dbReference type="InterPro" id="IPR023485">
    <property type="entry name" value="Ptyr_pPase"/>
</dbReference>
<dbReference type="SUPFAM" id="SSF52788">
    <property type="entry name" value="Phosphotyrosine protein phosphatases I"/>
    <property type="match status" value="1"/>
</dbReference>
<dbReference type="AlphaFoldDB" id="A0A2S6NCV9"/>
<dbReference type="Gene3D" id="3.40.50.2300">
    <property type="match status" value="1"/>
</dbReference>
<reference evidence="2 3" key="1">
    <citation type="journal article" date="2018" name="Arch. Microbiol.">
        <title>New insights into the metabolic potential of the phototrophic purple bacterium Rhodopila globiformis DSM 161(T) from its draft genome sequence and evidence for a vanadium-dependent nitrogenase.</title>
        <authorList>
            <person name="Imhoff J.F."/>
            <person name="Rahn T."/>
            <person name="Kunzel S."/>
            <person name="Neulinger S.C."/>
        </authorList>
    </citation>
    <scope>NUCLEOTIDE SEQUENCE [LARGE SCALE GENOMIC DNA]</scope>
    <source>
        <strain evidence="2 3">DSM 16996</strain>
    </source>
</reference>
<evidence type="ECO:0000259" key="1">
    <source>
        <dbReference type="SMART" id="SM00226"/>
    </source>
</evidence>
<dbReference type="SMART" id="SM00226">
    <property type="entry name" value="LMWPc"/>
    <property type="match status" value="1"/>
</dbReference>
<evidence type="ECO:0000313" key="2">
    <source>
        <dbReference type="EMBL" id="PPQ32439.1"/>
    </source>
</evidence>
<dbReference type="InterPro" id="IPR036196">
    <property type="entry name" value="Ptyr_pPase_sf"/>
</dbReference>
<evidence type="ECO:0000313" key="3">
    <source>
        <dbReference type="Proteomes" id="UP000239089"/>
    </source>
</evidence>
<keyword evidence="3" id="KW-1185">Reference proteome</keyword>
<proteinExistence type="predicted"/>
<dbReference type="Proteomes" id="UP000239089">
    <property type="component" value="Unassembled WGS sequence"/>
</dbReference>
<comment type="caution">
    <text evidence="2">The sequence shown here is derived from an EMBL/GenBank/DDBJ whole genome shotgun (WGS) entry which is preliminary data.</text>
</comment>
<dbReference type="Pfam" id="PF01451">
    <property type="entry name" value="LMWPc"/>
    <property type="match status" value="1"/>
</dbReference>
<sequence>MKKVLFLCTGNYYRSRFAEELFNFLAPDVCPGWTSFSRGVAVDLGSGNIGPIARATAQALSERGLAFDRDSARSPLQVTVEDLDGADHIVALKRAEHLPLMQARFPAWLERAPDRIEYWHVHDIDVAPPRMALPLIDAQVRDLLTRLGGGALAPSARG</sequence>